<gene>
    <name evidence="2" type="ORF">PCOR1329_LOCUS50742</name>
</gene>
<feature type="compositionally biased region" description="Pro residues" evidence="1">
    <location>
        <begin position="160"/>
        <end position="170"/>
    </location>
</feature>
<dbReference type="Proteomes" id="UP001189429">
    <property type="component" value="Unassembled WGS sequence"/>
</dbReference>
<feature type="compositionally biased region" description="Polar residues" evidence="1">
    <location>
        <begin position="122"/>
        <end position="133"/>
    </location>
</feature>
<feature type="compositionally biased region" description="Low complexity" evidence="1">
    <location>
        <begin position="192"/>
        <end position="203"/>
    </location>
</feature>
<accession>A0ABN9UQL3</accession>
<evidence type="ECO:0000313" key="3">
    <source>
        <dbReference type="Proteomes" id="UP001189429"/>
    </source>
</evidence>
<protein>
    <submittedName>
        <fullName evidence="2">Uncharacterized protein</fullName>
    </submittedName>
</protein>
<feature type="compositionally biased region" description="Low complexity" evidence="1">
    <location>
        <begin position="40"/>
        <end position="56"/>
    </location>
</feature>
<keyword evidence="3" id="KW-1185">Reference proteome</keyword>
<sequence length="220" mass="22759">MPASQREDVMRAARLSRFENQGGSSAAEGGREPASQPPVAGLSSAGSGRAASSAGPPAGPAPEVMGHVQTATFGAAPEGPPARPVDPAPAHRARRTPWRVSCARAGASCARLARERKKIRQRVSQSSWASASPTPGRRWRSAAGTGSSPPTGCWCGARMPPRPSGWPPPRLACGLPSTRPQRRHAQLASTGRSARPRSLSARPGWHITAPLGSATLSALP</sequence>
<name>A0ABN9UQL3_9DINO</name>
<feature type="region of interest" description="Disordered" evidence="1">
    <location>
        <begin position="1"/>
        <end position="220"/>
    </location>
</feature>
<feature type="compositionally biased region" description="Pro residues" evidence="1">
    <location>
        <begin position="78"/>
        <end position="87"/>
    </location>
</feature>
<feature type="compositionally biased region" description="Basic and acidic residues" evidence="1">
    <location>
        <begin position="1"/>
        <end position="11"/>
    </location>
</feature>
<comment type="caution">
    <text evidence="2">The sequence shown here is derived from an EMBL/GenBank/DDBJ whole genome shotgun (WGS) entry which is preliminary data.</text>
</comment>
<dbReference type="EMBL" id="CAUYUJ010016145">
    <property type="protein sequence ID" value="CAK0862285.1"/>
    <property type="molecule type" value="Genomic_DNA"/>
</dbReference>
<proteinExistence type="predicted"/>
<evidence type="ECO:0000256" key="1">
    <source>
        <dbReference type="SAM" id="MobiDB-lite"/>
    </source>
</evidence>
<evidence type="ECO:0000313" key="2">
    <source>
        <dbReference type="EMBL" id="CAK0862285.1"/>
    </source>
</evidence>
<reference evidence="2" key="1">
    <citation type="submission" date="2023-10" db="EMBL/GenBank/DDBJ databases">
        <authorList>
            <person name="Chen Y."/>
            <person name="Shah S."/>
            <person name="Dougan E. K."/>
            <person name="Thang M."/>
            <person name="Chan C."/>
        </authorList>
    </citation>
    <scope>NUCLEOTIDE SEQUENCE [LARGE SCALE GENOMIC DNA]</scope>
</reference>
<organism evidence="2 3">
    <name type="scientific">Prorocentrum cordatum</name>
    <dbReference type="NCBI Taxonomy" id="2364126"/>
    <lineage>
        <taxon>Eukaryota</taxon>
        <taxon>Sar</taxon>
        <taxon>Alveolata</taxon>
        <taxon>Dinophyceae</taxon>
        <taxon>Prorocentrales</taxon>
        <taxon>Prorocentraceae</taxon>
        <taxon>Prorocentrum</taxon>
    </lineage>
</organism>